<reference evidence="1 2" key="1">
    <citation type="submission" date="2020-10" db="EMBL/GenBank/DDBJ databases">
        <title>Plant Genome Project.</title>
        <authorList>
            <person name="Zhang R.-G."/>
        </authorList>
    </citation>
    <scope>NUCLEOTIDE SEQUENCE [LARGE SCALE GENOMIC DNA]</scope>
    <source>
        <strain evidence="1">FAFU-HL-1</strain>
        <tissue evidence="1">Leaf</tissue>
    </source>
</reference>
<gene>
    <name evidence="1" type="ORF">SADUNF_Sadunf16G0273900</name>
</gene>
<dbReference type="Proteomes" id="UP000657918">
    <property type="component" value="Chromosome 16"/>
</dbReference>
<keyword evidence="2" id="KW-1185">Reference proteome</keyword>
<accession>A0A835J924</accession>
<comment type="caution">
    <text evidence="1">The sequence shown here is derived from an EMBL/GenBank/DDBJ whole genome shotgun (WGS) entry which is preliminary data.</text>
</comment>
<dbReference type="InterPro" id="IPR011009">
    <property type="entry name" value="Kinase-like_dom_sf"/>
</dbReference>
<protein>
    <recommendedName>
        <fullName evidence="3">S-locus receptor kinase C-terminal domain-containing protein</fullName>
    </recommendedName>
</protein>
<dbReference type="OrthoDB" id="1938319at2759"/>
<dbReference type="EMBL" id="JADGMS010000016">
    <property type="protein sequence ID" value="KAF9666872.1"/>
    <property type="molecule type" value="Genomic_DNA"/>
</dbReference>
<dbReference type="Gene3D" id="3.30.200.20">
    <property type="entry name" value="Phosphorylase Kinase, domain 1"/>
    <property type="match status" value="1"/>
</dbReference>
<proteinExistence type="predicted"/>
<evidence type="ECO:0008006" key="3">
    <source>
        <dbReference type="Google" id="ProtNLM"/>
    </source>
</evidence>
<sequence length="67" mass="7448">MLAWQMTVALLRNPHKDDDVDLPLFDLGIVACATSNFSDEHKLGEGGFGPVYKTVRLIISMHKTMTT</sequence>
<name>A0A835J924_9ROSI</name>
<dbReference type="AlphaFoldDB" id="A0A835J924"/>
<organism evidence="1 2">
    <name type="scientific">Salix dunnii</name>
    <dbReference type="NCBI Taxonomy" id="1413687"/>
    <lineage>
        <taxon>Eukaryota</taxon>
        <taxon>Viridiplantae</taxon>
        <taxon>Streptophyta</taxon>
        <taxon>Embryophyta</taxon>
        <taxon>Tracheophyta</taxon>
        <taxon>Spermatophyta</taxon>
        <taxon>Magnoliopsida</taxon>
        <taxon>eudicotyledons</taxon>
        <taxon>Gunneridae</taxon>
        <taxon>Pentapetalae</taxon>
        <taxon>rosids</taxon>
        <taxon>fabids</taxon>
        <taxon>Malpighiales</taxon>
        <taxon>Salicaceae</taxon>
        <taxon>Saliceae</taxon>
        <taxon>Salix</taxon>
    </lineage>
</organism>
<evidence type="ECO:0000313" key="2">
    <source>
        <dbReference type="Proteomes" id="UP000657918"/>
    </source>
</evidence>
<evidence type="ECO:0000313" key="1">
    <source>
        <dbReference type="EMBL" id="KAF9666872.1"/>
    </source>
</evidence>
<dbReference type="SUPFAM" id="SSF56112">
    <property type="entry name" value="Protein kinase-like (PK-like)"/>
    <property type="match status" value="1"/>
</dbReference>